<dbReference type="KEGG" id="maqe:RJ40_07000"/>
<dbReference type="Proteomes" id="UP001042704">
    <property type="component" value="Chromosome"/>
</dbReference>
<dbReference type="FunFam" id="3.40.50.150:FF:000010">
    <property type="entry name" value="Protein-L-isoaspartate O-methyltransferase"/>
    <property type="match status" value="1"/>
</dbReference>
<dbReference type="PANTHER" id="PTHR11579:SF0">
    <property type="entry name" value="PROTEIN-L-ISOASPARTATE(D-ASPARTATE) O-METHYLTRANSFERASE"/>
    <property type="match status" value="1"/>
</dbReference>
<dbReference type="EMBL" id="CP036172">
    <property type="protein sequence ID" value="QSZ67267.1"/>
    <property type="molecule type" value="Genomic_DNA"/>
</dbReference>
<dbReference type="AlphaFoldDB" id="A0A8A3S4S0"/>
<dbReference type="Pfam" id="PF01135">
    <property type="entry name" value="PCMT"/>
    <property type="match status" value="1"/>
</dbReference>
<dbReference type="GO" id="GO:0004719">
    <property type="term" value="F:protein-L-isoaspartate (D-aspartate) O-methyltransferase activity"/>
    <property type="evidence" value="ECO:0007669"/>
    <property type="project" value="UniProtKB-UniRule"/>
</dbReference>
<keyword evidence="6 9" id="KW-0949">S-adenosyl-L-methionine</keyword>
<keyword evidence="4 9" id="KW-0489">Methyltransferase</keyword>
<comment type="function">
    <text evidence="7 9">Catalyzes the methyl esterification of L-isoaspartyl residues in peptides and proteins that result from spontaneous decomposition of normal L-aspartyl and L-asparaginyl residues. It plays a role in the repair and/or degradation of damaged proteins.</text>
</comment>
<dbReference type="RefSeq" id="WP_265580156.1">
    <property type="nucleotide sequence ID" value="NZ_CP036172.1"/>
</dbReference>
<evidence type="ECO:0000256" key="3">
    <source>
        <dbReference type="ARBA" id="ARBA00022490"/>
    </source>
</evidence>
<keyword evidence="5 9" id="KW-0808">Transferase</keyword>
<keyword evidence="3 9" id="KW-0963">Cytoplasm</keyword>
<dbReference type="NCBIfam" id="TIGR00080">
    <property type="entry name" value="pimt"/>
    <property type="match status" value="1"/>
</dbReference>
<evidence type="ECO:0000256" key="5">
    <source>
        <dbReference type="ARBA" id="ARBA00022679"/>
    </source>
</evidence>
<comment type="similarity">
    <text evidence="2 9">Belongs to the methyltransferase superfamily. L-isoaspartyl/D-aspartyl protein methyltransferase family.</text>
</comment>
<accession>A0A8A3S4S0</accession>
<dbReference type="Gene3D" id="3.40.50.150">
    <property type="entry name" value="Vaccinia Virus protein VP39"/>
    <property type="match status" value="1"/>
</dbReference>
<comment type="subcellular location">
    <subcellularLocation>
        <location evidence="1 9">Cytoplasm</location>
    </subcellularLocation>
</comment>
<evidence type="ECO:0000256" key="7">
    <source>
        <dbReference type="ARBA" id="ARBA00025330"/>
    </source>
</evidence>
<dbReference type="GO" id="GO:0032259">
    <property type="term" value="P:methylation"/>
    <property type="evidence" value="ECO:0007669"/>
    <property type="project" value="UniProtKB-KW"/>
</dbReference>
<evidence type="ECO:0000256" key="8">
    <source>
        <dbReference type="ARBA" id="ARBA00029295"/>
    </source>
</evidence>
<evidence type="ECO:0000256" key="9">
    <source>
        <dbReference type="HAMAP-Rule" id="MF_00090"/>
    </source>
</evidence>
<keyword evidence="11" id="KW-1185">Reference proteome</keyword>
<dbReference type="PROSITE" id="PS01279">
    <property type="entry name" value="PCMT"/>
    <property type="match status" value="1"/>
</dbReference>
<proteinExistence type="inferred from homology"/>
<gene>
    <name evidence="9" type="primary">pcm</name>
    <name evidence="10" type="ORF">RJ40_07000</name>
</gene>
<dbReference type="NCBIfam" id="NF001453">
    <property type="entry name" value="PRK00312.1"/>
    <property type="match status" value="1"/>
</dbReference>
<dbReference type="SUPFAM" id="SSF53335">
    <property type="entry name" value="S-adenosyl-L-methionine-dependent methyltransferases"/>
    <property type="match status" value="1"/>
</dbReference>
<reference evidence="10" key="1">
    <citation type="journal article" date="2001" name="Int. J. Syst. Evol. Microbiol.">
        <title>Methanofollis aquaemaris sp. nov., a methanogen isolated from an aquaculture fish pond.</title>
        <authorList>
            <person name="Lai M.C."/>
            <person name="Chen S.C."/>
        </authorList>
    </citation>
    <scope>NUCLEOTIDE SEQUENCE</scope>
    <source>
        <strain evidence="10">N2F9704</strain>
    </source>
</reference>
<dbReference type="GO" id="GO:0030091">
    <property type="term" value="P:protein repair"/>
    <property type="evidence" value="ECO:0007669"/>
    <property type="project" value="UniProtKB-UniRule"/>
</dbReference>
<feature type="active site" evidence="9">
    <location>
        <position position="63"/>
    </location>
</feature>
<dbReference type="InterPro" id="IPR029063">
    <property type="entry name" value="SAM-dependent_MTases_sf"/>
</dbReference>
<dbReference type="InterPro" id="IPR000682">
    <property type="entry name" value="PCMT"/>
</dbReference>
<dbReference type="PANTHER" id="PTHR11579">
    <property type="entry name" value="PROTEIN-L-ISOASPARTATE O-METHYLTRANSFERASE"/>
    <property type="match status" value="1"/>
</dbReference>
<name>A0A8A3S4S0_9EURY</name>
<protein>
    <recommendedName>
        <fullName evidence="9">Protein-L-isoaspartate O-methyltransferase</fullName>
        <ecNumber evidence="9">2.1.1.77</ecNumber>
    </recommendedName>
    <alternativeName>
        <fullName evidence="9">L-isoaspartyl protein carboxyl methyltransferase</fullName>
    </alternativeName>
    <alternativeName>
        <fullName evidence="9">Protein L-isoaspartyl methyltransferase</fullName>
    </alternativeName>
    <alternativeName>
        <fullName evidence="9">Protein-beta-aspartate methyltransferase</fullName>
        <shortName evidence="9">PIMT</shortName>
    </alternativeName>
</protein>
<reference evidence="10" key="2">
    <citation type="submission" date="2019-02" db="EMBL/GenBank/DDBJ databases">
        <authorList>
            <person name="Chen S.-C."/>
            <person name="Chien H.-H."/>
            <person name="Lai M.-C."/>
        </authorList>
    </citation>
    <scope>NUCLEOTIDE SEQUENCE</scope>
    <source>
        <strain evidence="10">N2F9704</strain>
    </source>
</reference>
<dbReference type="GeneID" id="76424098"/>
<organism evidence="10 11">
    <name type="scientific">Methanofollis aquaemaris</name>
    <dbReference type="NCBI Taxonomy" id="126734"/>
    <lineage>
        <taxon>Archaea</taxon>
        <taxon>Methanobacteriati</taxon>
        <taxon>Methanobacteriota</taxon>
        <taxon>Stenosarchaea group</taxon>
        <taxon>Methanomicrobia</taxon>
        <taxon>Methanomicrobiales</taxon>
        <taxon>Methanomicrobiaceae</taxon>
        <taxon>Methanofollis</taxon>
    </lineage>
</organism>
<evidence type="ECO:0000256" key="2">
    <source>
        <dbReference type="ARBA" id="ARBA00005369"/>
    </source>
</evidence>
<dbReference type="GO" id="GO:0005737">
    <property type="term" value="C:cytoplasm"/>
    <property type="evidence" value="ECO:0007669"/>
    <property type="project" value="UniProtKB-SubCell"/>
</dbReference>
<evidence type="ECO:0000256" key="6">
    <source>
        <dbReference type="ARBA" id="ARBA00022691"/>
    </source>
</evidence>
<comment type="catalytic activity">
    <reaction evidence="8 9">
        <text>[protein]-L-isoaspartate + S-adenosyl-L-methionine = [protein]-L-isoaspartate alpha-methyl ester + S-adenosyl-L-homocysteine</text>
        <dbReference type="Rhea" id="RHEA:12705"/>
        <dbReference type="Rhea" id="RHEA-COMP:12143"/>
        <dbReference type="Rhea" id="RHEA-COMP:12144"/>
        <dbReference type="ChEBI" id="CHEBI:57856"/>
        <dbReference type="ChEBI" id="CHEBI:59789"/>
        <dbReference type="ChEBI" id="CHEBI:90596"/>
        <dbReference type="ChEBI" id="CHEBI:90598"/>
        <dbReference type="EC" id="2.1.1.77"/>
    </reaction>
</comment>
<sequence length="220" mass="24002">MTEEFTHERHQMVERQIRARGVSDTRVLSAMRDLPRHLFVPPGLRAASYGDHPLPIGSGQTISQPYIVAVMTELLEVEPEDRVLEIGSGSGYQAAILGKLAHEVWSIERLPEIADMARQNLATVGAENVHVVAANGTLGLPEHAPFDAIIITAGTPSVPQPLFDQLADGGRLVAPVGGRELQFLVVYTRQGDEIIHRSWGAVCFVPLIGRHGWEEGDLVL</sequence>
<evidence type="ECO:0000256" key="1">
    <source>
        <dbReference type="ARBA" id="ARBA00004496"/>
    </source>
</evidence>
<dbReference type="CDD" id="cd02440">
    <property type="entry name" value="AdoMet_MTases"/>
    <property type="match status" value="1"/>
</dbReference>
<evidence type="ECO:0000313" key="10">
    <source>
        <dbReference type="EMBL" id="QSZ67267.1"/>
    </source>
</evidence>
<dbReference type="HAMAP" id="MF_00090">
    <property type="entry name" value="PIMT"/>
    <property type="match status" value="1"/>
</dbReference>
<dbReference type="EC" id="2.1.1.77" evidence="9"/>
<evidence type="ECO:0000313" key="11">
    <source>
        <dbReference type="Proteomes" id="UP001042704"/>
    </source>
</evidence>
<evidence type="ECO:0000256" key="4">
    <source>
        <dbReference type="ARBA" id="ARBA00022603"/>
    </source>
</evidence>